<evidence type="ECO:0000256" key="1">
    <source>
        <dbReference type="ARBA" id="ARBA00023157"/>
    </source>
</evidence>
<organism evidence="4 5">
    <name type="scientific">Amphibalanus amphitrite</name>
    <name type="common">Striped barnacle</name>
    <name type="synonym">Balanus amphitrite</name>
    <dbReference type="NCBI Taxonomy" id="1232801"/>
    <lineage>
        <taxon>Eukaryota</taxon>
        <taxon>Metazoa</taxon>
        <taxon>Ecdysozoa</taxon>
        <taxon>Arthropoda</taxon>
        <taxon>Crustacea</taxon>
        <taxon>Multicrustacea</taxon>
        <taxon>Cirripedia</taxon>
        <taxon>Thoracica</taxon>
        <taxon>Thoracicalcarea</taxon>
        <taxon>Balanomorpha</taxon>
        <taxon>Balanoidea</taxon>
        <taxon>Balanidae</taxon>
        <taxon>Amphibalaninae</taxon>
        <taxon>Amphibalanus</taxon>
    </lineage>
</organism>
<dbReference type="PROSITE" id="PS01180">
    <property type="entry name" value="CUB"/>
    <property type="match status" value="1"/>
</dbReference>
<feature type="domain" description="CUB" evidence="3">
    <location>
        <begin position="109"/>
        <end position="256"/>
    </location>
</feature>
<protein>
    <recommendedName>
        <fullName evidence="3">CUB domain-containing protein</fullName>
    </recommendedName>
</protein>
<dbReference type="PANTHER" id="PTHR33236">
    <property type="entry name" value="INTRAFLAGELLAR TRANSPORT PROTEIN 122 FAMILY PROTEIN-RELATED"/>
    <property type="match status" value="1"/>
</dbReference>
<keyword evidence="1" id="KW-1015">Disulfide bond</keyword>
<evidence type="ECO:0000313" key="4">
    <source>
        <dbReference type="EMBL" id="KAF0290210.1"/>
    </source>
</evidence>
<dbReference type="PANTHER" id="PTHR33236:SF12">
    <property type="entry name" value="CUB DOMAIN-CONTAINING PROTEIN-RELATED"/>
    <property type="match status" value="1"/>
</dbReference>
<reference evidence="4 5" key="1">
    <citation type="submission" date="2019-07" db="EMBL/GenBank/DDBJ databases">
        <title>Draft genome assembly of a fouling barnacle, Amphibalanus amphitrite (Darwin, 1854): The first reference genome for Thecostraca.</title>
        <authorList>
            <person name="Kim W."/>
        </authorList>
    </citation>
    <scope>NUCLEOTIDE SEQUENCE [LARGE SCALE GENOMIC DNA]</scope>
    <source>
        <strain evidence="4">SNU_AA5</strain>
        <tissue evidence="4">Soma without cirri and trophi</tissue>
    </source>
</reference>
<gene>
    <name evidence="4" type="ORF">FJT64_011577</name>
</gene>
<dbReference type="InterPro" id="IPR035914">
    <property type="entry name" value="Sperma_CUB_dom_sf"/>
</dbReference>
<accession>A0A6A4VFZ8</accession>
<comment type="caution">
    <text evidence="2">Lacks conserved residue(s) required for the propagation of feature annotation.</text>
</comment>
<dbReference type="Pfam" id="PF26080">
    <property type="entry name" value="CUB_animal"/>
    <property type="match status" value="1"/>
</dbReference>
<dbReference type="OrthoDB" id="2105077at2759"/>
<evidence type="ECO:0000256" key="2">
    <source>
        <dbReference type="PROSITE-ProRule" id="PRU00059"/>
    </source>
</evidence>
<evidence type="ECO:0000259" key="3">
    <source>
        <dbReference type="PROSITE" id="PS01180"/>
    </source>
</evidence>
<dbReference type="Gene3D" id="2.60.120.290">
    <property type="entry name" value="Spermadhesin, CUB domain"/>
    <property type="match status" value="1"/>
</dbReference>
<dbReference type="EMBL" id="VIIS01001972">
    <property type="protein sequence ID" value="KAF0290210.1"/>
    <property type="molecule type" value="Genomic_DNA"/>
</dbReference>
<evidence type="ECO:0000313" key="5">
    <source>
        <dbReference type="Proteomes" id="UP000440578"/>
    </source>
</evidence>
<dbReference type="InterPro" id="IPR058698">
    <property type="entry name" value="CUB_metazoa"/>
</dbReference>
<dbReference type="Proteomes" id="UP000440578">
    <property type="component" value="Unassembled WGS sequence"/>
</dbReference>
<keyword evidence="5" id="KW-1185">Reference proteome</keyword>
<comment type="caution">
    <text evidence="4">The sequence shown here is derived from an EMBL/GenBank/DDBJ whole genome shotgun (WGS) entry which is preliminary data.</text>
</comment>
<dbReference type="AlphaFoldDB" id="A0A6A4VFZ8"/>
<name>A0A6A4VFZ8_AMPAM</name>
<proteinExistence type="predicted"/>
<sequence>MHEVKSTKLDFDEFETRGPETTGADAGTCDRSYLDLAGSGSDLQIGTDKLCGMLKGQHVYVHLNPMRRGTAHLSMMVRLEDQTTGAKWRIRATQVDCSERSDLIAPTGCTQYYNETKGTFESFNFAGNAYTLNQDYNICIGSAFGTCKTTFTSSSFQLDMVTASATSGVGMAACDVQTSGTGGLRSDYLFIPGGSQTGESPTNEKYCGSLLHYMTGKSTSEPVVTRAPGPLVLRFKTDEHFNEPREQGFRIDFEQSTTC</sequence>
<dbReference type="InterPro" id="IPR000859">
    <property type="entry name" value="CUB_dom"/>
</dbReference>